<name>A0A1I4RQ08_9PROT</name>
<organism evidence="2 3">
    <name type="scientific">Nitrosomonas nitrosa</name>
    <dbReference type="NCBI Taxonomy" id="52442"/>
    <lineage>
        <taxon>Bacteria</taxon>
        <taxon>Pseudomonadati</taxon>
        <taxon>Pseudomonadota</taxon>
        <taxon>Betaproteobacteria</taxon>
        <taxon>Nitrosomonadales</taxon>
        <taxon>Nitrosomonadaceae</taxon>
        <taxon>Nitrosomonas</taxon>
    </lineage>
</organism>
<protein>
    <submittedName>
        <fullName evidence="1 2">Trypsin</fullName>
    </submittedName>
</protein>
<proteinExistence type="predicted"/>
<gene>
    <name evidence="1" type="ORF">NMYAN_120026</name>
    <name evidence="2" type="ORF">SAMN05421880_12035</name>
</gene>
<dbReference type="SUPFAM" id="SSF50494">
    <property type="entry name" value="Trypsin-like serine proteases"/>
    <property type="match status" value="1"/>
</dbReference>
<reference evidence="2 3" key="1">
    <citation type="submission" date="2016-10" db="EMBL/GenBank/DDBJ databases">
        <authorList>
            <person name="de Groot N.N."/>
        </authorList>
    </citation>
    <scope>NUCLEOTIDE SEQUENCE [LARGE SCALE GENOMIC DNA]</scope>
    <source>
        <strain evidence="2 3">Nm146</strain>
    </source>
</reference>
<evidence type="ECO:0000313" key="1">
    <source>
        <dbReference type="EMBL" id="CAE6492586.1"/>
    </source>
</evidence>
<dbReference type="EMBL" id="FOUF01000020">
    <property type="protein sequence ID" value="SFM54274.1"/>
    <property type="molecule type" value="Genomic_DNA"/>
</dbReference>
<dbReference type="InterPro" id="IPR043504">
    <property type="entry name" value="Peptidase_S1_PA_chymotrypsin"/>
</dbReference>
<dbReference type="RefSeq" id="WP_090670026.1">
    <property type="nucleotide sequence ID" value="NZ_CAJNAP010000004.1"/>
</dbReference>
<reference evidence="1" key="2">
    <citation type="submission" date="2021-02" db="EMBL/GenBank/DDBJ databases">
        <authorList>
            <person name="Han P."/>
        </authorList>
    </citation>
    <scope>NUCLEOTIDE SEQUENCE</scope>
    <source>
        <strain evidence="1">Nitrosomonas nitrosa 18-3D</strain>
    </source>
</reference>
<dbReference type="Proteomes" id="UP000199561">
    <property type="component" value="Unassembled WGS sequence"/>
</dbReference>
<keyword evidence="3" id="KW-1185">Reference proteome</keyword>
<evidence type="ECO:0000313" key="3">
    <source>
        <dbReference type="Proteomes" id="UP000199561"/>
    </source>
</evidence>
<dbReference type="STRING" id="52442.SAMN05421880_12035"/>
<dbReference type="EMBL" id="CAJNAP010000004">
    <property type="protein sequence ID" value="CAE6492586.1"/>
    <property type="molecule type" value="Genomic_DNA"/>
</dbReference>
<sequence>MEINSITKKLLFNTIRIDTVLNDGSEGSGTAFIVSHNHANSSYTFIVTNRHLVDDVQRGGLVFTQKRSGLPLFGKRFQLNIDDFSHAWYLHPDPDIDLAIIPLRPLERAANDQGVELYYHTIDSRLALDAMTLRTLDVLEEVFFIGYPSGVWDQVNLMPILRRGTTATPIALEFEGRQEFLIDAAVFPGSSGSPVFINYSDTLRLTRHTNNKLLFAGIVTAVFFREEANHLIPIPVPANNHSIVMGSEMIDLGLVIKAQVIIDLINIYLSEYGFQN</sequence>
<dbReference type="Gene3D" id="2.40.10.10">
    <property type="entry name" value="Trypsin-like serine proteases"/>
    <property type="match status" value="2"/>
</dbReference>
<dbReference type="InterPro" id="IPR009003">
    <property type="entry name" value="Peptidase_S1_PA"/>
</dbReference>
<dbReference type="Pfam" id="PF13365">
    <property type="entry name" value="Trypsin_2"/>
    <property type="match status" value="1"/>
</dbReference>
<dbReference type="AlphaFoldDB" id="A0A1I4RQ08"/>
<dbReference type="OrthoDB" id="7191282at2"/>
<accession>A0A1I4RQ08</accession>
<evidence type="ECO:0000313" key="2">
    <source>
        <dbReference type="EMBL" id="SFM54274.1"/>
    </source>
</evidence>
<dbReference type="Proteomes" id="UP000601736">
    <property type="component" value="Unassembled WGS sequence"/>
</dbReference>